<feature type="transmembrane region" description="Helical" evidence="1">
    <location>
        <begin position="31"/>
        <end position="49"/>
    </location>
</feature>
<name>A0ABN2J8M1_9ACTN</name>
<keyword evidence="3" id="KW-1185">Reference proteome</keyword>
<organism evidence="2 3">
    <name type="scientific">Kribbella yunnanensis</name>
    <dbReference type="NCBI Taxonomy" id="190194"/>
    <lineage>
        <taxon>Bacteria</taxon>
        <taxon>Bacillati</taxon>
        <taxon>Actinomycetota</taxon>
        <taxon>Actinomycetes</taxon>
        <taxon>Propionibacteriales</taxon>
        <taxon>Kribbellaceae</taxon>
        <taxon>Kribbella</taxon>
    </lineage>
</organism>
<accession>A0ABN2J8M1</accession>
<proteinExistence type="predicted"/>
<feature type="transmembrane region" description="Helical" evidence="1">
    <location>
        <begin position="128"/>
        <end position="147"/>
    </location>
</feature>
<feature type="transmembrane region" description="Helical" evidence="1">
    <location>
        <begin position="100"/>
        <end position="121"/>
    </location>
</feature>
<evidence type="ECO:0000313" key="2">
    <source>
        <dbReference type="EMBL" id="GAA1720208.1"/>
    </source>
</evidence>
<feature type="transmembrane region" description="Helical" evidence="1">
    <location>
        <begin position="61"/>
        <end position="80"/>
    </location>
</feature>
<keyword evidence="1" id="KW-0472">Membrane</keyword>
<dbReference type="RefSeq" id="WP_344165336.1">
    <property type="nucleotide sequence ID" value="NZ_BAAANF010000033.1"/>
</dbReference>
<evidence type="ECO:0008006" key="4">
    <source>
        <dbReference type="Google" id="ProtNLM"/>
    </source>
</evidence>
<protein>
    <recommendedName>
        <fullName evidence="4">DUF1453 family protein</fullName>
    </recommendedName>
</protein>
<reference evidence="2 3" key="1">
    <citation type="journal article" date="2019" name="Int. J. Syst. Evol. Microbiol.">
        <title>The Global Catalogue of Microorganisms (GCM) 10K type strain sequencing project: providing services to taxonomists for standard genome sequencing and annotation.</title>
        <authorList>
            <consortium name="The Broad Institute Genomics Platform"/>
            <consortium name="The Broad Institute Genome Sequencing Center for Infectious Disease"/>
            <person name="Wu L."/>
            <person name="Ma J."/>
        </authorList>
    </citation>
    <scope>NUCLEOTIDE SEQUENCE [LARGE SCALE GENOMIC DNA]</scope>
    <source>
        <strain evidence="2 3">JCM 14307</strain>
    </source>
</reference>
<dbReference type="Proteomes" id="UP001500280">
    <property type="component" value="Unassembled WGS sequence"/>
</dbReference>
<keyword evidence="1" id="KW-0812">Transmembrane</keyword>
<sequence>MSAHVLLAILVAGFVLVRVVGRQLTGSLVSQRSLFLMPGVLLTIGLLTLWPVLGQASPGEVAFLLLDCVVLVGFGVARGASLRLTSTPDGLWQKGTGTTLLLWLLTIGIRIGGAVVSQAIWPHNAVSEASLVFTIGVTIAAQSAMIYRRAQQLHIPLVAQRA</sequence>
<gene>
    <name evidence="2" type="ORF">GCM10009745_81630</name>
</gene>
<keyword evidence="1" id="KW-1133">Transmembrane helix</keyword>
<comment type="caution">
    <text evidence="2">The sequence shown here is derived from an EMBL/GenBank/DDBJ whole genome shotgun (WGS) entry which is preliminary data.</text>
</comment>
<evidence type="ECO:0000313" key="3">
    <source>
        <dbReference type="Proteomes" id="UP001500280"/>
    </source>
</evidence>
<evidence type="ECO:0000256" key="1">
    <source>
        <dbReference type="SAM" id="Phobius"/>
    </source>
</evidence>
<dbReference type="EMBL" id="BAAANF010000033">
    <property type="protein sequence ID" value="GAA1720208.1"/>
    <property type="molecule type" value="Genomic_DNA"/>
</dbReference>